<evidence type="ECO:0000259" key="12">
    <source>
        <dbReference type="Pfam" id="PF11975"/>
    </source>
</evidence>
<evidence type="ECO:0000256" key="1">
    <source>
        <dbReference type="ARBA" id="ARBA00010141"/>
    </source>
</evidence>
<evidence type="ECO:0000313" key="14">
    <source>
        <dbReference type="Proteomes" id="UP000006851"/>
    </source>
</evidence>
<dbReference type="InterPro" id="IPR015955">
    <property type="entry name" value="Lactate_DH/Glyco_Ohase_4_C"/>
</dbReference>
<dbReference type="OrthoDB" id="9767022at2"/>
<feature type="binding site" evidence="8">
    <location>
        <position position="90"/>
    </location>
    <ligand>
        <name>substrate</name>
    </ligand>
</feature>
<dbReference type="GO" id="GO:0046872">
    <property type="term" value="F:metal ion binding"/>
    <property type="evidence" value="ECO:0007669"/>
    <property type="project" value="UniProtKB-KW"/>
</dbReference>
<evidence type="ECO:0000256" key="11">
    <source>
        <dbReference type="RuleBase" id="RU361152"/>
    </source>
</evidence>
<dbReference type="GO" id="GO:0016616">
    <property type="term" value="F:oxidoreductase activity, acting on the CH-OH group of donors, NAD or NADP as acceptor"/>
    <property type="evidence" value="ECO:0007669"/>
    <property type="project" value="InterPro"/>
</dbReference>
<gene>
    <name evidence="13" type="ordered locus">Corgl_1183</name>
</gene>
<comment type="cofactor">
    <cofactor evidence="11">
        <name>NAD(+)</name>
        <dbReference type="ChEBI" id="CHEBI:57540"/>
    </cofactor>
    <text evidence="11">Binds 1 NAD(+) per subunit.</text>
</comment>
<feature type="site" description="Increases basicity of active site Tyr" evidence="10">
    <location>
        <position position="106"/>
    </location>
</feature>
<evidence type="ECO:0000256" key="3">
    <source>
        <dbReference type="ARBA" id="ARBA00022801"/>
    </source>
</evidence>
<dbReference type="Pfam" id="PF11975">
    <property type="entry name" value="Glyco_hydro_4C"/>
    <property type="match status" value="1"/>
</dbReference>
<protein>
    <submittedName>
        <fullName evidence="13">Glycoside hydrolase family 4</fullName>
    </submittedName>
</protein>
<dbReference type="PANTHER" id="PTHR32092">
    <property type="entry name" value="6-PHOSPHO-BETA-GLUCOSIDASE-RELATED"/>
    <property type="match status" value="1"/>
</dbReference>
<dbReference type="Pfam" id="PF02056">
    <property type="entry name" value="Glyco_hydro_4"/>
    <property type="match status" value="1"/>
</dbReference>
<dbReference type="eggNOG" id="COG1486">
    <property type="taxonomic scope" value="Bacteria"/>
</dbReference>
<comment type="similarity">
    <text evidence="1 11">Belongs to the glycosyl hydrolase 4 family.</text>
</comment>
<dbReference type="PANTHER" id="PTHR32092:SF5">
    <property type="entry name" value="6-PHOSPHO-BETA-GLUCOSIDASE"/>
    <property type="match status" value="1"/>
</dbReference>
<keyword evidence="6 11" id="KW-0326">Glycosidase</keyword>
<evidence type="ECO:0000256" key="7">
    <source>
        <dbReference type="PIRSR" id="PIRSR601088-1"/>
    </source>
</evidence>
<evidence type="ECO:0000256" key="2">
    <source>
        <dbReference type="ARBA" id="ARBA00022723"/>
    </source>
</evidence>
<keyword evidence="9" id="KW-0170">Cobalt</keyword>
<reference evidence="14" key="1">
    <citation type="journal article" date="2013" name="Stand. Genomic Sci.">
        <title>Complete genome sequence of Coriobacterium glomerans type strain (PW2(T)) from the midgut of Pyrrhocoris apterus L. (red soldier bug).</title>
        <authorList>
            <person name="Stackebrandt E."/>
            <person name="Zeytun A."/>
            <person name="Lapidus A."/>
            <person name="Nolan M."/>
            <person name="Lucas S."/>
            <person name="Hammon N."/>
            <person name="Deshpande S."/>
            <person name="Cheng J.F."/>
            <person name="Tapia R."/>
            <person name="Goodwin L.A."/>
            <person name="Pitluck S."/>
            <person name="Liolios K."/>
            <person name="Pagani I."/>
            <person name="Ivanova N."/>
            <person name="Mavromatis K."/>
            <person name="Mikhailova N."/>
            <person name="Huntemann M."/>
            <person name="Pati A."/>
            <person name="Chen A."/>
            <person name="Palaniappan K."/>
            <person name="Chang Y.J."/>
            <person name="Land M."/>
            <person name="Hauser L."/>
            <person name="Rohde M."/>
            <person name="Pukall R."/>
            <person name="Goker M."/>
            <person name="Detter J.C."/>
            <person name="Woyke T."/>
            <person name="Bristow J."/>
            <person name="Eisen J.A."/>
            <person name="Markowitz V."/>
            <person name="Hugenholtz P."/>
            <person name="Kyrpides N.C."/>
            <person name="Klenk H.P."/>
        </authorList>
    </citation>
    <scope>NUCLEOTIDE SEQUENCE</scope>
    <source>
        <strain evidence="14">ATCC 49209 / DSM 20642 / JCM 10262 / PW2</strain>
    </source>
</reference>
<dbReference type="KEGG" id="cgo:Corgl_1183"/>
<keyword evidence="5 9" id="KW-0464">Manganese</keyword>
<dbReference type="STRING" id="700015.Corgl_1183"/>
<organism evidence="13 14">
    <name type="scientific">Coriobacterium glomerans (strain ATCC 49209 / DSM 20642 / JCM 10262 / PW2)</name>
    <dbReference type="NCBI Taxonomy" id="700015"/>
    <lineage>
        <taxon>Bacteria</taxon>
        <taxon>Bacillati</taxon>
        <taxon>Actinomycetota</taxon>
        <taxon>Coriobacteriia</taxon>
        <taxon>Coriobacteriales</taxon>
        <taxon>Coriobacteriaceae</taxon>
        <taxon>Coriobacterium</taxon>
    </lineage>
</organism>
<dbReference type="AlphaFoldDB" id="F2N8A5"/>
<evidence type="ECO:0000256" key="6">
    <source>
        <dbReference type="ARBA" id="ARBA00023295"/>
    </source>
</evidence>
<dbReference type="HOGENOM" id="CLU_045951_0_1_11"/>
<dbReference type="SUPFAM" id="SSF51735">
    <property type="entry name" value="NAD(P)-binding Rossmann-fold domains"/>
    <property type="match status" value="1"/>
</dbReference>
<dbReference type="RefSeq" id="WP_013709031.1">
    <property type="nucleotide sequence ID" value="NC_015389.1"/>
</dbReference>
<evidence type="ECO:0000313" key="13">
    <source>
        <dbReference type="EMBL" id="AEB07288.1"/>
    </source>
</evidence>
<evidence type="ECO:0000256" key="9">
    <source>
        <dbReference type="PIRSR" id="PIRSR601088-3"/>
    </source>
</evidence>
<dbReference type="GO" id="GO:0005975">
    <property type="term" value="P:carbohydrate metabolic process"/>
    <property type="evidence" value="ECO:0007669"/>
    <property type="project" value="InterPro"/>
</dbReference>
<dbReference type="InterPro" id="IPR036291">
    <property type="entry name" value="NAD(P)-bd_dom_sf"/>
</dbReference>
<proteinExistence type="inferred from homology"/>
<keyword evidence="3 11" id="KW-0378">Hydrolase</keyword>
<dbReference type="SUPFAM" id="SSF56327">
    <property type="entry name" value="LDH C-terminal domain-like"/>
    <property type="match status" value="1"/>
</dbReference>
<name>F2N8A5_CORGP</name>
<feature type="active site" description="Proton donor" evidence="7">
    <location>
        <position position="167"/>
    </location>
</feature>
<keyword evidence="4 11" id="KW-0520">NAD</keyword>
<evidence type="ECO:0000256" key="8">
    <source>
        <dbReference type="PIRSR" id="PIRSR601088-2"/>
    </source>
</evidence>
<evidence type="ECO:0000256" key="4">
    <source>
        <dbReference type="ARBA" id="ARBA00023027"/>
    </source>
</evidence>
<dbReference type="Gene3D" id="3.40.50.720">
    <property type="entry name" value="NAD(P)-binding Rossmann-like Domain"/>
    <property type="match status" value="1"/>
</dbReference>
<keyword evidence="14" id="KW-1185">Reference proteome</keyword>
<dbReference type="PRINTS" id="PR00732">
    <property type="entry name" value="GLHYDRLASE4"/>
</dbReference>
<keyword evidence="2 9" id="KW-0479">Metal-binding</keyword>
<feature type="active site" description="Proton acceptor" evidence="7">
    <location>
        <position position="244"/>
    </location>
</feature>
<evidence type="ECO:0000256" key="10">
    <source>
        <dbReference type="PIRSR" id="PIRSR601088-4"/>
    </source>
</evidence>
<sequence>MKLTVIGGGGVRSPLLAKSLARRAGELGITELVFMDTDAEKLRIYGGIARHVAGLLSPDLEMRLTGDAIEAVRDADYVITTIRVGGDHMRVRDERIALSRNVLGQETTGAAGVSFAMRSVPALAGYCELIREHAKPGAKVFNFTNPAGVVSQALRDMGYDFAYGVCDAPTGMLRTIAAMLGVDSSAISGECYGLNHLSFFSSVLLDGREILPELLADERTYRETDMRYFEPELARRRGTLLNEYLYYFYYRERAVENILRAGITRGEQIEEVNRHMTGELRGLDMDRNFDEALAIYNRWHGRRSNMYMANESGVRRTEPWKFDIYGADEGGYAGVALRYIEIERSGSTRSMILCAPNAGAIPGLADDDVVEVTCDVSKEGCAPHRFAEVDIEPGNLELIRRVKYYERLAARGIISRSEDDIVECLSMHPLVGSYSIAKDLAQHYIELNAEYWGR</sequence>
<feature type="binding site" evidence="9">
    <location>
        <position position="196"/>
    </location>
    <ligand>
        <name>Mn(2+)</name>
        <dbReference type="ChEBI" id="CHEBI:29035"/>
    </ligand>
</feature>
<feature type="binding site" evidence="8">
    <location>
        <position position="145"/>
    </location>
    <ligand>
        <name>substrate</name>
    </ligand>
</feature>
<dbReference type="InterPro" id="IPR001088">
    <property type="entry name" value="Glyco_hydro_4"/>
</dbReference>
<keyword evidence="9" id="KW-0408">Iron</keyword>
<dbReference type="EMBL" id="CP002628">
    <property type="protein sequence ID" value="AEB07288.1"/>
    <property type="molecule type" value="Genomic_DNA"/>
</dbReference>
<evidence type="ECO:0000256" key="5">
    <source>
        <dbReference type="ARBA" id="ARBA00023211"/>
    </source>
</evidence>
<feature type="domain" description="Glycosyl hydrolase family 4 C-terminal" evidence="12">
    <location>
        <begin position="191"/>
        <end position="431"/>
    </location>
</feature>
<dbReference type="GO" id="GO:0004553">
    <property type="term" value="F:hydrolase activity, hydrolyzing O-glycosyl compounds"/>
    <property type="evidence" value="ECO:0007669"/>
    <property type="project" value="InterPro"/>
</dbReference>
<accession>F2N8A5</accession>
<dbReference type="Proteomes" id="UP000006851">
    <property type="component" value="Chromosome"/>
</dbReference>
<dbReference type="InterPro" id="IPR022616">
    <property type="entry name" value="Glyco_hydro_4_C"/>
</dbReference>
<dbReference type="Gene3D" id="3.90.110.10">
    <property type="entry name" value="Lactate dehydrogenase/glycoside hydrolase, family 4, C-terminal"/>
    <property type="match status" value="1"/>
</dbReference>
<feature type="binding site" evidence="9">
    <location>
        <position position="166"/>
    </location>
    <ligand>
        <name>Mn(2+)</name>
        <dbReference type="ChEBI" id="CHEBI:29035"/>
    </ligand>
</feature>
<keyword evidence="9" id="KW-0533">Nickel</keyword>